<dbReference type="SMART" id="SM00736">
    <property type="entry name" value="CADG"/>
    <property type="match status" value="1"/>
</dbReference>
<evidence type="ECO:0000313" key="4">
    <source>
        <dbReference type="EMBL" id="GLX77836.1"/>
    </source>
</evidence>
<reference evidence="4 5" key="1">
    <citation type="submission" date="2023-03" db="EMBL/GenBank/DDBJ databases">
        <title>Draft genome sequence of Thalassotalea insulae KCTC 62186T.</title>
        <authorList>
            <person name="Sawabe T."/>
        </authorList>
    </citation>
    <scope>NUCLEOTIDE SEQUENCE [LARGE SCALE GENOMIC DNA]</scope>
    <source>
        <strain evidence="4 5">KCTC 62186</strain>
    </source>
</reference>
<dbReference type="Proteomes" id="UP001157186">
    <property type="component" value="Unassembled WGS sequence"/>
</dbReference>
<dbReference type="InterPro" id="IPR050546">
    <property type="entry name" value="Glycosyl_Hydrlase_16"/>
</dbReference>
<evidence type="ECO:0000256" key="1">
    <source>
        <dbReference type="ARBA" id="ARBA00006865"/>
    </source>
</evidence>
<dbReference type="Pfam" id="PF18559">
    <property type="entry name" value="Exop_C"/>
    <property type="match status" value="1"/>
</dbReference>
<name>A0ABQ6GT28_9GAMM</name>
<accession>A0ABQ6GT28</accession>
<dbReference type="InterPro" id="IPR013783">
    <property type="entry name" value="Ig-like_fold"/>
</dbReference>
<dbReference type="InterPro" id="IPR013320">
    <property type="entry name" value="ConA-like_dom_sf"/>
</dbReference>
<dbReference type="PANTHER" id="PTHR10963:SF55">
    <property type="entry name" value="GLYCOSIDE HYDROLASE FAMILY 16 PROTEIN"/>
    <property type="match status" value="1"/>
</dbReference>
<comment type="similarity">
    <text evidence="1">Belongs to the glycosyl hydrolase 16 family.</text>
</comment>
<keyword evidence="5" id="KW-1185">Reference proteome</keyword>
<dbReference type="PROSITE" id="PS51257">
    <property type="entry name" value="PROKAR_LIPOPROTEIN"/>
    <property type="match status" value="1"/>
</dbReference>
<dbReference type="Gene3D" id="2.60.120.430">
    <property type="entry name" value="Galactose-binding lectin"/>
    <property type="match status" value="3"/>
</dbReference>
<dbReference type="Gene3D" id="2.60.120.200">
    <property type="match status" value="1"/>
</dbReference>
<dbReference type="CDD" id="cd08023">
    <property type="entry name" value="GH16_laminarinase_like"/>
    <property type="match status" value="1"/>
</dbReference>
<dbReference type="InterPro" id="IPR006644">
    <property type="entry name" value="Cadg"/>
</dbReference>
<dbReference type="Gene3D" id="2.60.40.10">
    <property type="entry name" value="Immunoglobulins"/>
    <property type="match status" value="1"/>
</dbReference>
<dbReference type="InterPro" id="IPR000757">
    <property type="entry name" value="Beta-glucanase-like"/>
</dbReference>
<dbReference type="SUPFAM" id="SSF49313">
    <property type="entry name" value="Cadherin-like"/>
    <property type="match status" value="1"/>
</dbReference>
<dbReference type="PANTHER" id="PTHR10963">
    <property type="entry name" value="GLYCOSYL HYDROLASE-RELATED"/>
    <property type="match status" value="1"/>
</dbReference>
<dbReference type="InterPro" id="IPR015919">
    <property type="entry name" value="Cadherin-like_sf"/>
</dbReference>
<dbReference type="Pfam" id="PF05345">
    <property type="entry name" value="He_PIG"/>
    <property type="match status" value="1"/>
</dbReference>
<dbReference type="Pfam" id="PF00722">
    <property type="entry name" value="Glyco_hydro_16"/>
    <property type="match status" value="1"/>
</dbReference>
<dbReference type="SUPFAM" id="SSF49785">
    <property type="entry name" value="Galactose-binding domain-like"/>
    <property type="match status" value="2"/>
</dbReference>
<dbReference type="InterPro" id="IPR041443">
    <property type="entry name" value="Exop_C"/>
</dbReference>
<dbReference type="RefSeq" id="WP_284243724.1">
    <property type="nucleotide sequence ID" value="NZ_BSST01000001.1"/>
</dbReference>
<keyword evidence="2" id="KW-0732">Signal</keyword>
<feature type="domain" description="GH16" evidence="3">
    <location>
        <begin position="112"/>
        <end position="388"/>
    </location>
</feature>
<dbReference type="EMBL" id="BSST01000001">
    <property type="protein sequence ID" value="GLX77836.1"/>
    <property type="molecule type" value="Genomic_DNA"/>
</dbReference>
<dbReference type="InterPro" id="IPR008979">
    <property type="entry name" value="Galactose-bd-like_sf"/>
</dbReference>
<evidence type="ECO:0000256" key="2">
    <source>
        <dbReference type="SAM" id="SignalP"/>
    </source>
</evidence>
<protein>
    <recommendedName>
        <fullName evidence="3">GH16 domain-containing protein</fullName>
    </recommendedName>
</protein>
<dbReference type="SUPFAM" id="SSF49899">
    <property type="entry name" value="Concanavalin A-like lectins/glucanases"/>
    <property type="match status" value="1"/>
</dbReference>
<comment type="caution">
    <text evidence="4">The sequence shown here is derived from an EMBL/GenBank/DDBJ whole genome shotgun (WGS) entry which is preliminary data.</text>
</comment>
<organism evidence="4 5">
    <name type="scientific">Thalassotalea insulae</name>
    <dbReference type="NCBI Taxonomy" id="2056778"/>
    <lineage>
        <taxon>Bacteria</taxon>
        <taxon>Pseudomonadati</taxon>
        <taxon>Pseudomonadota</taxon>
        <taxon>Gammaproteobacteria</taxon>
        <taxon>Alteromonadales</taxon>
        <taxon>Colwelliaceae</taxon>
        <taxon>Thalassotalea</taxon>
    </lineage>
</organism>
<proteinExistence type="inferred from homology"/>
<evidence type="ECO:0000259" key="3">
    <source>
        <dbReference type="PROSITE" id="PS51762"/>
    </source>
</evidence>
<dbReference type="PROSITE" id="PS51762">
    <property type="entry name" value="GH16_2"/>
    <property type="match status" value="1"/>
</dbReference>
<feature type="signal peptide" evidence="2">
    <location>
        <begin position="1"/>
        <end position="20"/>
    </location>
</feature>
<evidence type="ECO:0000313" key="5">
    <source>
        <dbReference type="Proteomes" id="UP001157186"/>
    </source>
</evidence>
<sequence length="961" mass="104640">MKTKTTFLTGTKYASLLCSALLLGCGSDSTSSDNNVEQSFTPVIDSQAITSVKTGELYTYTLQASDKDSEDTLTFTAANLPSWLSFEASTGELSGTPSAEDVGVYDITLTVSDGSNETTQSFSITVELKASPWQLVWSDEFDGETLKSENWNIETGDGSQYGLVGWGNNELQWYQQENITVSDGNLVITAKKEQSNGYGYTSGRMRSDHKVDVKYGRIEARIKAPLGQGVWSAFWMLPTDSQYGGWASGGEIDIMEVVSPTVDANQATHGNLHYGMAWPMNVNEGNTVELNVTDDYHLYAIEWEKDEIRWYIDDLHYTTIKSDTWWSYFYKNSEQGYVYPENAPYDQKFHLIFNLAIGGFWPGSPDEITEFPAQMLVDYVRVYECSAGLEDGSGCADNINSTVPEHPASQFSRAEYLLYSEGGDLLTWQVEGEAVTRELQAQVAWDNGGAISLASVDGGGEHDQVLEITTSNMGNVAINAVDGKSFKLFGMGTSAEPWKLYAGELKFELYIDSSATDLDSSITIKMDSGWPALGYKTLNIADLKLDQWQQISVPVNDLVATPGEQGLDTSAVVNLFVIEFGAAAKVNLDNVRLICGHKEQNGCGIEAPSIEIESEQLEVLMDDVNTNVWDKGVGAWDTVSNTDYFDGSSSNHINWQLVDSDDSTRGKVLEVSFSDSDANGVLYIQSSQSLDMSAFASGELAFDIKVTDYADNTSGMVFKVDCVYPCSSGDQSLGKVGDGVWEHVSISVADLITSGLDITSVNTGIVLLPANDQQANVTFQVDNIVWNSTYVAPEKPSETVGAITIYSDSIDSNWTLWDCCGGATLTETTDSDNGAVVEVSFNSTSTVSGFQATIAHDASTITNGTLEFDLKLLAAPVDSSAQWFVKLESPNAATAAEVELLTSNEGVSPQLDQWQHFTFPLETLAGQGLDLANIKLLMVFPTWGKANGAVYLIDNVEIKEN</sequence>
<feature type="chain" id="PRO_5046220922" description="GH16 domain-containing protein" evidence="2">
    <location>
        <begin position="21"/>
        <end position="961"/>
    </location>
</feature>
<gene>
    <name evidence="4" type="ORF">tinsulaeT_11760</name>
</gene>